<evidence type="ECO:0000313" key="2">
    <source>
        <dbReference type="EMBL" id="CAK7939616.1"/>
    </source>
</evidence>
<organism evidence="2 3">
    <name type="scientific">Peronospora matthiolae</name>
    <dbReference type="NCBI Taxonomy" id="2874970"/>
    <lineage>
        <taxon>Eukaryota</taxon>
        <taxon>Sar</taxon>
        <taxon>Stramenopiles</taxon>
        <taxon>Oomycota</taxon>
        <taxon>Peronosporomycetes</taxon>
        <taxon>Peronosporales</taxon>
        <taxon>Peronosporaceae</taxon>
        <taxon>Peronospora</taxon>
    </lineage>
</organism>
<proteinExistence type="predicted"/>
<sequence length="137" mass="14924">MSSSPNESKALCDYLGIEEEVDYGSNTSVHGDTGTMSGSLMPEAQLSNTPNPFAERGGASAPPAQYAASGSDETIITNPLDEQQQCLFKEKKTLSVMYKWLQPLNASVTMCSPHPVWRNVYFSGRPHIGNVGHWSWA</sequence>
<name>A0AAV1UZ71_9STRA</name>
<accession>A0AAV1UZ71</accession>
<dbReference type="EMBL" id="CAKLBY020000247">
    <property type="protein sequence ID" value="CAK7939616.1"/>
    <property type="molecule type" value="Genomic_DNA"/>
</dbReference>
<comment type="caution">
    <text evidence="2">The sequence shown here is derived from an EMBL/GenBank/DDBJ whole genome shotgun (WGS) entry which is preliminary data.</text>
</comment>
<evidence type="ECO:0000256" key="1">
    <source>
        <dbReference type="SAM" id="MobiDB-lite"/>
    </source>
</evidence>
<feature type="compositionally biased region" description="Polar residues" evidence="1">
    <location>
        <begin position="25"/>
        <end position="38"/>
    </location>
</feature>
<dbReference type="AlphaFoldDB" id="A0AAV1UZ71"/>
<evidence type="ECO:0000313" key="3">
    <source>
        <dbReference type="Proteomes" id="UP001162060"/>
    </source>
</evidence>
<protein>
    <submittedName>
        <fullName evidence="2">Uncharacterized protein</fullName>
    </submittedName>
</protein>
<feature type="region of interest" description="Disordered" evidence="1">
    <location>
        <begin position="25"/>
        <end position="73"/>
    </location>
</feature>
<reference evidence="2" key="1">
    <citation type="submission" date="2024-01" db="EMBL/GenBank/DDBJ databases">
        <authorList>
            <person name="Webb A."/>
        </authorList>
    </citation>
    <scope>NUCLEOTIDE SEQUENCE</scope>
    <source>
        <strain evidence="2">Pm1</strain>
    </source>
</reference>
<gene>
    <name evidence="2" type="ORF">PM001_LOCUS24766</name>
</gene>
<dbReference type="Proteomes" id="UP001162060">
    <property type="component" value="Unassembled WGS sequence"/>
</dbReference>